<comment type="caution">
    <text evidence="1">The sequence shown here is derived from an EMBL/GenBank/DDBJ whole genome shotgun (WGS) entry which is preliminary data.</text>
</comment>
<accession>A0ABU1G7B5</accession>
<dbReference type="EMBL" id="JARWAK010000023">
    <property type="protein sequence ID" value="MDR5868606.1"/>
    <property type="molecule type" value="Genomic_DNA"/>
</dbReference>
<evidence type="ECO:0000313" key="1">
    <source>
        <dbReference type="EMBL" id="MDR5868606.1"/>
    </source>
</evidence>
<organism evidence="1 2">
    <name type="scientific">Halomonas koreensis</name>
    <dbReference type="NCBI Taxonomy" id="245385"/>
    <lineage>
        <taxon>Bacteria</taxon>
        <taxon>Pseudomonadati</taxon>
        <taxon>Pseudomonadota</taxon>
        <taxon>Gammaproteobacteria</taxon>
        <taxon>Oceanospirillales</taxon>
        <taxon>Halomonadaceae</taxon>
        <taxon>Halomonas</taxon>
    </lineage>
</organism>
<keyword evidence="2" id="KW-1185">Reference proteome</keyword>
<dbReference type="Proteomes" id="UP001264519">
    <property type="component" value="Unassembled WGS sequence"/>
</dbReference>
<reference evidence="1 2" key="1">
    <citation type="submission" date="2023-04" db="EMBL/GenBank/DDBJ databases">
        <title>A long-awaited taxogenomic arrangement of the family Halomonadaceae.</title>
        <authorList>
            <person name="De La Haba R."/>
            <person name="Chuvochina M."/>
            <person name="Wittouck S."/>
            <person name="Arahal D.R."/>
            <person name="Sanchez-Porro C."/>
            <person name="Hugenholtz P."/>
            <person name="Ventosa A."/>
        </authorList>
    </citation>
    <scope>NUCLEOTIDE SEQUENCE [LARGE SCALE GENOMIC DNA]</scope>
    <source>
        <strain evidence="1 2">DSM 23530</strain>
    </source>
</reference>
<evidence type="ECO:0000313" key="2">
    <source>
        <dbReference type="Proteomes" id="UP001264519"/>
    </source>
</evidence>
<dbReference type="RefSeq" id="WP_309654180.1">
    <property type="nucleotide sequence ID" value="NZ_JARWAK010000023.1"/>
</dbReference>
<gene>
    <name evidence="1" type="ORF">QC818_17615</name>
</gene>
<name>A0ABU1G7B5_9GAMM</name>
<sequence length="174" mass="19448">MIWLIIAAVVGMVFAPAMWLRPSPRQQRSMRLREAANRLGVRVRLAPSPLHHDGDRMPAYRWPYPAERPGPDFMLVHDDEASAALKVFVDGWRWRKEPLRGLPATARERFAAMLAALPADAVAVESDAEGLTLWWGESQDEAAFQALAGRLAELRDGLAGRPDNPEAHRPLRSV</sequence>
<protein>
    <submittedName>
        <fullName evidence="1">Preprotein translocase subunit YajC</fullName>
    </submittedName>
</protein>
<proteinExistence type="predicted"/>